<dbReference type="PROSITE" id="PS00061">
    <property type="entry name" value="ADH_SHORT"/>
    <property type="match status" value="1"/>
</dbReference>
<keyword evidence="2" id="KW-0560">Oxidoreductase</keyword>
<evidence type="ECO:0000256" key="1">
    <source>
        <dbReference type="ARBA" id="ARBA00006484"/>
    </source>
</evidence>
<dbReference type="PRINTS" id="PR00080">
    <property type="entry name" value="SDRFAMILY"/>
</dbReference>
<dbReference type="PANTHER" id="PTHR43477:SF4">
    <property type="entry name" value="DEHYDROGENASE_REDUCTASE SDR FAMILY MEMBER 6"/>
    <property type="match status" value="1"/>
</dbReference>
<evidence type="ECO:0000256" key="2">
    <source>
        <dbReference type="ARBA" id="ARBA00023002"/>
    </source>
</evidence>
<accession>A0A382D7L6</accession>
<keyword evidence="3" id="KW-0520">NAD</keyword>
<protein>
    <submittedName>
        <fullName evidence="4">Uncharacterized protein</fullName>
    </submittedName>
</protein>
<dbReference type="InterPro" id="IPR020904">
    <property type="entry name" value="Sc_DH/Rdtase_CS"/>
</dbReference>
<sequence length="248" mass="27162">MDFNLKNKQIIITAAGNGIGRGACIALHKEGAKIIAVDNNKIALNKLKSKLKTRIIIKKIDCTSSNEIKKNLGDIKKLDVLINCVGYVPQGTILECTEEEWQHTLKTNITSVFLMTKFLLPIMKKGKSGSIVNISSVASSIKGVARRYAYSGTKAAIIGLTKSLAFDFAKQNIRCNVICPGTVHTPSWRERVITSDNPKQKEKDFISRQLIGRVGTPEEIADLITFLSSDRSSFVTGSVYNIDGGMSL</sequence>
<reference evidence="4" key="1">
    <citation type="submission" date="2018-05" db="EMBL/GenBank/DDBJ databases">
        <authorList>
            <person name="Lanie J.A."/>
            <person name="Ng W.-L."/>
            <person name="Kazmierczak K.M."/>
            <person name="Andrzejewski T.M."/>
            <person name="Davidsen T.M."/>
            <person name="Wayne K.J."/>
            <person name="Tettelin H."/>
            <person name="Glass J.I."/>
            <person name="Rusch D."/>
            <person name="Podicherti R."/>
            <person name="Tsui H.-C.T."/>
            <person name="Winkler M.E."/>
        </authorList>
    </citation>
    <scope>NUCLEOTIDE SEQUENCE</scope>
</reference>
<name>A0A382D7L6_9ZZZZ</name>
<dbReference type="Pfam" id="PF13561">
    <property type="entry name" value="adh_short_C2"/>
    <property type="match status" value="1"/>
</dbReference>
<proteinExistence type="inferred from homology"/>
<gene>
    <name evidence="4" type="ORF">METZ01_LOCUS186898</name>
</gene>
<evidence type="ECO:0000256" key="3">
    <source>
        <dbReference type="ARBA" id="ARBA00023027"/>
    </source>
</evidence>
<dbReference type="FunFam" id="3.40.50.720:FF:000084">
    <property type="entry name" value="Short-chain dehydrogenase reductase"/>
    <property type="match status" value="1"/>
</dbReference>
<organism evidence="4">
    <name type="scientific">marine metagenome</name>
    <dbReference type="NCBI Taxonomy" id="408172"/>
    <lineage>
        <taxon>unclassified sequences</taxon>
        <taxon>metagenomes</taxon>
        <taxon>ecological metagenomes</taxon>
    </lineage>
</organism>
<dbReference type="GO" id="GO:0016491">
    <property type="term" value="F:oxidoreductase activity"/>
    <property type="evidence" value="ECO:0007669"/>
    <property type="project" value="UniProtKB-KW"/>
</dbReference>
<dbReference type="Gene3D" id="3.40.50.720">
    <property type="entry name" value="NAD(P)-binding Rossmann-like Domain"/>
    <property type="match status" value="1"/>
</dbReference>
<evidence type="ECO:0000313" key="4">
    <source>
        <dbReference type="EMBL" id="SVB34044.1"/>
    </source>
</evidence>
<dbReference type="PANTHER" id="PTHR43477">
    <property type="entry name" value="DIHYDROANTICAPSIN 7-DEHYDROGENASE"/>
    <property type="match status" value="1"/>
</dbReference>
<dbReference type="InterPro" id="IPR051122">
    <property type="entry name" value="SDR_DHRS6-like"/>
</dbReference>
<comment type="similarity">
    <text evidence="1">Belongs to the short-chain dehydrogenases/reductases (SDR) family.</text>
</comment>
<dbReference type="InterPro" id="IPR036291">
    <property type="entry name" value="NAD(P)-bd_dom_sf"/>
</dbReference>
<dbReference type="InterPro" id="IPR002347">
    <property type="entry name" value="SDR_fam"/>
</dbReference>
<dbReference type="SUPFAM" id="SSF51735">
    <property type="entry name" value="NAD(P)-binding Rossmann-fold domains"/>
    <property type="match status" value="1"/>
</dbReference>
<dbReference type="PRINTS" id="PR00081">
    <property type="entry name" value="GDHRDH"/>
</dbReference>
<dbReference type="AlphaFoldDB" id="A0A382D7L6"/>
<dbReference type="EMBL" id="UINC01037878">
    <property type="protein sequence ID" value="SVB34044.1"/>
    <property type="molecule type" value="Genomic_DNA"/>
</dbReference>